<keyword evidence="2" id="KW-1185">Reference proteome</keyword>
<protein>
    <submittedName>
        <fullName evidence="1">IS30 family transposase</fullName>
    </submittedName>
</protein>
<proteinExistence type="predicted"/>
<dbReference type="EMBL" id="JAUSQW010000001">
    <property type="protein sequence ID" value="MDP9800407.1"/>
    <property type="molecule type" value="Genomic_DNA"/>
</dbReference>
<accession>A0ABT9N9L2</accession>
<reference evidence="1 2" key="1">
    <citation type="submission" date="2023-07" db="EMBL/GenBank/DDBJ databases">
        <title>Sequencing the genomes of 1000 actinobacteria strains.</title>
        <authorList>
            <person name="Klenk H.-P."/>
        </authorList>
    </citation>
    <scope>NUCLEOTIDE SEQUENCE [LARGE SCALE GENOMIC DNA]</scope>
    <source>
        <strain evidence="1 2">DSM 102162</strain>
    </source>
</reference>
<organism evidence="1 2">
    <name type="scientific">Arcanobacterium wilhelmae</name>
    <dbReference type="NCBI Taxonomy" id="1803177"/>
    <lineage>
        <taxon>Bacteria</taxon>
        <taxon>Bacillati</taxon>
        <taxon>Actinomycetota</taxon>
        <taxon>Actinomycetes</taxon>
        <taxon>Actinomycetales</taxon>
        <taxon>Actinomycetaceae</taxon>
        <taxon>Arcanobacterium</taxon>
    </lineage>
</organism>
<evidence type="ECO:0000313" key="1">
    <source>
        <dbReference type="EMBL" id="MDP9800407.1"/>
    </source>
</evidence>
<gene>
    <name evidence="1" type="ORF">J2S49_000483</name>
</gene>
<name>A0ABT9N9L2_9ACTO</name>
<dbReference type="InterPro" id="IPR051917">
    <property type="entry name" value="Transposase-Integrase"/>
</dbReference>
<dbReference type="PANTHER" id="PTHR10948">
    <property type="entry name" value="TRANSPOSASE"/>
    <property type="match status" value="1"/>
</dbReference>
<comment type="caution">
    <text evidence="1">The sequence shown here is derived from an EMBL/GenBank/DDBJ whole genome shotgun (WGS) entry which is preliminary data.</text>
</comment>
<dbReference type="PANTHER" id="PTHR10948:SF23">
    <property type="entry name" value="TRANSPOSASE INSI FOR INSERTION SEQUENCE ELEMENT IS30A-RELATED"/>
    <property type="match status" value="1"/>
</dbReference>
<evidence type="ECO:0000313" key="2">
    <source>
        <dbReference type="Proteomes" id="UP001235966"/>
    </source>
</evidence>
<dbReference type="Proteomes" id="UP001235966">
    <property type="component" value="Unassembled WGS sequence"/>
</dbReference>
<sequence length="154" mass="17048">MSVEAIYQALYVQGVGSLAQELKREKALRSGRKNRIPRSRLAGLPGRGRKTWVEGAQISMRPPQASDRAVPGHWEGDLVVGGGKDGHGTALITLVERRSRFVLMHRLGAGRDSKTVVDELVTMVKSLPGKFERGCQIFCVSGQSRRKKIDYVYD</sequence>